<organism evidence="2 3">
    <name type="scientific">Agrobacterium larrymoorei</name>
    <dbReference type="NCBI Taxonomy" id="160699"/>
    <lineage>
        <taxon>Bacteria</taxon>
        <taxon>Pseudomonadati</taxon>
        <taxon>Pseudomonadota</taxon>
        <taxon>Alphaproteobacteria</taxon>
        <taxon>Hyphomicrobiales</taxon>
        <taxon>Rhizobiaceae</taxon>
        <taxon>Rhizobium/Agrobacterium group</taxon>
        <taxon>Agrobacterium</taxon>
    </lineage>
</organism>
<name>A0ABU0ULZ3_9HYPH</name>
<dbReference type="CDD" id="cd00093">
    <property type="entry name" value="HTH_XRE"/>
    <property type="match status" value="1"/>
</dbReference>
<evidence type="ECO:0000313" key="2">
    <source>
        <dbReference type="EMBL" id="MDQ1185962.1"/>
    </source>
</evidence>
<keyword evidence="3" id="KW-1185">Reference proteome</keyword>
<dbReference type="EMBL" id="JAUTBL010000002">
    <property type="protein sequence ID" value="MDQ1185962.1"/>
    <property type="molecule type" value="Genomic_DNA"/>
</dbReference>
<protein>
    <submittedName>
        <fullName evidence="2">Plasmid maintenance system antidote protein VapI</fullName>
    </submittedName>
</protein>
<dbReference type="Pfam" id="PF01381">
    <property type="entry name" value="HTH_3"/>
    <property type="match status" value="1"/>
</dbReference>
<reference evidence="2 3" key="1">
    <citation type="submission" date="2023-07" db="EMBL/GenBank/DDBJ databases">
        <title>Functional and genomic diversity of the sorghum phyllosphere microbiome.</title>
        <authorList>
            <person name="Shade A."/>
        </authorList>
    </citation>
    <scope>NUCLEOTIDE SEQUENCE [LARGE SCALE GENOMIC DNA]</scope>
    <source>
        <strain evidence="2 3">SORGH_AS_1126</strain>
    </source>
</reference>
<proteinExistence type="predicted"/>
<comment type="caution">
    <text evidence="2">The sequence shown here is derived from an EMBL/GenBank/DDBJ whole genome shotgun (WGS) entry which is preliminary data.</text>
</comment>
<dbReference type="Proteomes" id="UP001224781">
    <property type="component" value="Unassembled WGS sequence"/>
</dbReference>
<dbReference type="RefSeq" id="WP_373465556.1">
    <property type="nucleotide sequence ID" value="NZ_JAUTBL010000002.1"/>
</dbReference>
<gene>
    <name evidence="2" type="ORF">QE408_003105</name>
</gene>
<evidence type="ECO:0000313" key="3">
    <source>
        <dbReference type="Proteomes" id="UP001224781"/>
    </source>
</evidence>
<dbReference type="InterPro" id="IPR010982">
    <property type="entry name" value="Lambda_DNA-bd_dom_sf"/>
</dbReference>
<dbReference type="SUPFAM" id="SSF47413">
    <property type="entry name" value="lambda repressor-like DNA-binding domains"/>
    <property type="match status" value="1"/>
</dbReference>
<evidence type="ECO:0000259" key="1">
    <source>
        <dbReference type="PROSITE" id="PS50943"/>
    </source>
</evidence>
<dbReference type="InterPro" id="IPR001387">
    <property type="entry name" value="Cro/C1-type_HTH"/>
</dbReference>
<accession>A0ABU0ULZ3</accession>
<feature type="domain" description="HTH cro/C1-type" evidence="1">
    <location>
        <begin position="8"/>
        <end position="62"/>
    </location>
</feature>
<dbReference type="Gene3D" id="1.10.260.40">
    <property type="entry name" value="lambda repressor-like DNA-binding domains"/>
    <property type="match status" value="1"/>
</dbReference>
<sequence>MALTWQTVDKWREERNLSKAEFARKVGIPENTIYRGVRHNSKLQPTTIFVLRSVFPEKIAELEGERK</sequence>
<dbReference type="PROSITE" id="PS50943">
    <property type="entry name" value="HTH_CROC1"/>
    <property type="match status" value="1"/>
</dbReference>